<sequence length="161" mass="18143">MLSRQKATNNLRTSLLAVPSIEGATLEACQRSNKEIWKAGLSYDSRELDVVFGELRPEHFFLSGVSPKLMDAYCRSIVIPKSRTRLQIQGANGDGNRPVFLNKDGLQVPKSTADGGTTRLPAMENQRFKAYLRKYFPHDNIVVQPMDQIMKSKPNFSHSFI</sequence>
<proteinExistence type="predicted"/>
<name>A0A3P7M6T8_DIBLA</name>
<keyword evidence="2" id="KW-1185">Reference proteome</keyword>
<evidence type="ECO:0000313" key="1">
    <source>
        <dbReference type="EMBL" id="VDN18008.1"/>
    </source>
</evidence>
<dbReference type="Proteomes" id="UP000281553">
    <property type="component" value="Unassembled WGS sequence"/>
</dbReference>
<accession>A0A3P7M6T8</accession>
<protein>
    <submittedName>
        <fullName evidence="1">Uncharacterized protein</fullName>
    </submittedName>
</protein>
<gene>
    <name evidence="1" type="ORF">DILT_LOCUS13071</name>
</gene>
<organism evidence="1 2">
    <name type="scientific">Dibothriocephalus latus</name>
    <name type="common">Fish tapeworm</name>
    <name type="synonym">Diphyllobothrium latum</name>
    <dbReference type="NCBI Taxonomy" id="60516"/>
    <lineage>
        <taxon>Eukaryota</taxon>
        <taxon>Metazoa</taxon>
        <taxon>Spiralia</taxon>
        <taxon>Lophotrochozoa</taxon>
        <taxon>Platyhelminthes</taxon>
        <taxon>Cestoda</taxon>
        <taxon>Eucestoda</taxon>
        <taxon>Diphyllobothriidea</taxon>
        <taxon>Diphyllobothriidae</taxon>
        <taxon>Dibothriocephalus</taxon>
    </lineage>
</organism>
<dbReference type="OrthoDB" id="6274424at2759"/>
<reference evidence="1 2" key="1">
    <citation type="submission" date="2018-11" db="EMBL/GenBank/DDBJ databases">
        <authorList>
            <consortium name="Pathogen Informatics"/>
        </authorList>
    </citation>
    <scope>NUCLEOTIDE SEQUENCE [LARGE SCALE GENOMIC DNA]</scope>
</reference>
<dbReference type="AlphaFoldDB" id="A0A3P7M6T8"/>
<evidence type="ECO:0000313" key="2">
    <source>
        <dbReference type="Proteomes" id="UP000281553"/>
    </source>
</evidence>
<dbReference type="EMBL" id="UYRU01068761">
    <property type="protein sequence ID" value="VDN18008.1"/>
    <property type="molecule type" value="Genomic_DNA"/>
</dbReference>